<dbReference type="Proteomes" id="UP000724874">
    <property type="component" value="Unassembled WGS sequence"/>
</dbReference>
<reference evidence="1" key="1">
    <citation type="submission" date="2020-11" db="EMBL/GenBank/DDBJ databases">
        <authorList>
            <consortium name="DOE Joint Genome Institute"/>
            <person name="Ahrendt S."/>
            <person name="Riley R."/>
            <person name="Andreopoulos W."/>
            <person name="LaButti K."/>
            <person name="Pangilinan J."/>
            <person name="Ruiz-duenas F.J."/>
            <person name="Barrasa J.M."/>
            <person name="Sanchez-Garcia M."/>
            <person name="Camarero S."/>
            <person name="Miyauchi S."/>
            <person name="Serrano A."/>
            <person name="Linde D."/>
            <person name="Babiker R."/>
            <person name="Drula E."/>
            <person name="Ayuso-Fernandez I."/>
            <person name="Pacheco R."/>
            <person name="Padilla G."/>
            <person name="Ferreira P."/>
            <person name="Barriuso J."/>
            <person name="Kellner H."/>
            <person name="Castanera R."/>
            <person name="Alfaro M."/>
            <person name="Ramirez L."/>
            <person name="Pisabarro A.G."/>
            <person name="Kuo A."/>
            <person name="Tritt A."/>
            <person name="Lipzen A."/>
            <person name="He G."/>
            <person name="Yan M."/>
            <person name="Ng V."/>
            <person name="Cullen D."/>
            <person name="Martin F."/>
            <person name="Rosso M.-N."/>
            <person name="Henrissat B."/>
            <person name="Hibbett D."/>
            <person name="Martinez A.T."/>
            <person name="Grigoriev I.V."/>
        </authorList>
    </citation>
    <scope>NUCLEOTIDE SEQUENCE</scope>
    <source>
        <strain evidence="1">AH 44721</strain>
    </source>
</reference>
<evidence type="ECO:0000313" key="2">
    <source>
        <dbReference type="Proteomes" id="UP000724874"/>
    </source>
</evidence>
<dbReference type="EMBL" id="JADNYJ010000021">
    <property type="protein sequence ID" value="KAF8905781.1"/>
    <property type="molecule type" value="Genomic_DNA"/>
</dbReference>
<organism evidence="1 2">
    <name type="scientific">Gymnopilus junonius</name>
    <name type="common">Spectacular rustgill mushroom</name>
    <name type="synonym">Gymnopilus spectabilis subsp. junonius</name>
    <dbReference type="NCBI Taxonomy" id="109634"/>
    <lineage>
        <taxon>Eukaryota</taxon>
        <taxon>Fungi</taxon>
        <taxon>Dikarya</taxon>
        <taxon>Basidiomycota</taxon>
        <taxon>Agaricomycotina</taxon>
        <taxon>Agaricomycetes</taxon>
        <taxon>Agaricomycetidae</taxon>
        <taxon>Agaricales</taxon>
        <taxon>Agaricineae</taxon>
        <taxon>Hymenogastraceae</taxon>
        <taxon>Gymnopilus</taxon>
    </lineage>
</organism>
<keyword evidence="2" id="KW-1185">Reference proteome</keyword>
<protein>
    <submittedName>
        <fullName evidence="1">Uncharacterized protein</fullName>
    </submittedName>
</protein>
<accession>A0A9P5NVB0</accession>
<dbReference type="OrthoDB" id="2745898at2759"/>
<name>A0A9P5NVB0_GYMJU</name>
<proteinExistence type="predicted"/>
<comment type="caution">
    <text evidence="1">The sequence shown here is derived from an EMBL/GenBank/DDBJ whole genome shotgun (WGS) entry which is preliminary data.</text>
</comment>
<gene>
    <name evidence="1" type="ORF">CPB84DRAFT_565177</name>
</gene>
<dbReference type="AlphaFoldDB" id="A0A9P5NVB0"/>
<evidence type="ECO:0000313" key="1">
    <source>
        <dbReference type="EMBL" id="KAF8905781.1"/>
    </source>
</evidence>
<sequence length="114" mass="13390">MIEERQDPYAHFTRDLEQIAGKNVLEVLKIHISVSTNCTCTTDPAVWSRLDEVLSRPNGFPFLWLVEFSVALLYYSFDYTDLQAELEDIGKNCFPWLWENEDIDFSFEVFIEDV</sequence>